<feature type="compositionally biased region" description="Polar residues" evidence="2">
    <location>
        <begin position="338"/>
        <end position="347"/>
    </location>
</feature>
<organism evidence="3 4">
    <name type="scientific">Lasiosphaeria ovina</name>
    <dbReference type="NCBI Taxonomy" id="92902"/>
    <lineage>
        <taxon>Eukaryota</taxon>
        <taxon>Fungi</taxon>
        <taxon>Dikarya</taxon>
        <taxon>Ascomycota</taxon>
        <taxon>Pezizomycotina</taxon>
        <taxon>Sordariomycetes</taxon>
        <taxon>Sordariomycetidae</taxon>
        <taxon>Sordariales</taxon>
        <taxon>Lasiosphaeriaceae</taxon>
        <taxon>Lasiosphaeria</taxon>
    </lineage>
</organism>
<reference evidence="3" key="1">
    <citation type="journal article" date="2023" name="Mol. Phylogenet. Evol.">
        <title>Genome-scale phylogeny and comparative genomics of the fungal order Sordariales.</title>
        <authorList>
            <person name="Hensen N."/>
            <person name="Bonometti L."/>
            <person name="Westerberg I."/>
            <person name="Brannstrom I.O."/>
            <person name="Guillou S."/>
            <person name="Cros-Aarteil S."/>
            <person name="Calhoun S."/>
            <person name="Haridas S."/>
            <person name="Kuo A."/>
            <person name="Mondo S."/>
            <person name="Pangilinan J."/>
            <person name="Riley R."/>
            <person name="LaButti K."/>
            <person name="Andreopoulos B."/>
            <person name="Lipzen A."/>
            <person name="Chen C."/>
            <person name="Yan M."/>
            <person name="Daum C."/>
            <person name="Ng V."/>
            <person name="Clum A."/>
            <person name="Steindorff A."/>
            <person name="Ohm R.A."/>
            <person name="Martin F."/>
            <person name="Silar P."/>
            <person name="Natvig D.O."/>
            <person name="Lalanne C."/>
            <person name="Gautier V."/>
            <person name="Ament-Velasquez S.L."/>
            <person name="Kruys A."/>
            <person name="Hutchinson M.I."/>
            <person name="Powell A.J."/>
            <person name="Barry K."/>
            <person name="Miller A.N."/>
            <person name="Grigoriev I.V."/>
            <person name="Debuchy R."/>
            <person name="Gladieux P."/>
            <person name="Hiltunen Thoren M."/>
            <person name="Johannesson H."/>
        </authorList>
    </citation>
    <scope>NUCLEOTIDE SEQUENCE</scope>
    <source>
        <strain evidence="3">CBS 958.72</strain>
    </source>
</reference>
<feature type="region of interest" description="Disordered" evidence="2">
    <location>
        <begin position="287"/>
        <end position="347"/>
    </location>
</feature>
<evidence type="ECO:0000313" key="3">
    <source>
        <dbReference type="EMBL" id="KAK3376941.1"/>
    </source>
</evidence>
<feature type="coiled-coil region" evidence="1">
    <location>
        <begin position="506"/>
        <end position="533"/>
    </location>
</feature>
<feature type="region of interest" description="Disordered" evidence="2">
    <location>
        <begin position="1"/>
        <end position="104"/>
    </location>
</feature>
<evidence type="ECO:0000313" key="4">
    <source>
        <dbReference type="Proteomes" id="UP001287356"/>
    </source>
</evidence>
<feature type="compositionally biased region" description="Low complexity" evidence="2">
    <location>
        <begin position="7"/>
        <end position="25"/>
    </location>
</feature>
<dbReference type="Proteomes" id="UP001287356">
    <property type="component" value="Unassembled WGS sequence"/>
</dbReference>
<name>A0AAE0KI03_9PEZI</name>
<feature type="coiled-coil region" evidence="1">
    <location>
        <begin position="576"/>
        <end position="642"/>
    </location>
</feature>
<dbReference type="EMBL" id="JAULSN010000003">
    <property type="protein sequence ID" value="KAK3376941.1"/>
    <property type="molecule type" value="Genomic_DNA"/>
</dbReference>
<feature type="compositionally biased region" description="Polar residues" evidence="2">
    <location>
        <begin position="287"/>
        <end position="302"/>
    </location>
</feature>
<dbReference type="PANTHER" id="PTHR45615:SF80">
    <property type="entry name" value="GRIP DOMAIN-CONTAINING PROTEIN"/>
    <property type="match status" value="1"/>
</dbReference>
<feature type="coiled-coil region" evidence="1">
    <location>
        <begin position="165"/>
        <end position="228"/>
    </location>
</feature>
<comment type="caution">
    <text evidence="3">The sequence shown here is derived from an EMBL/GenBank/DDBJ whole genome shotgun (WGS) entry which is preliminary data.</text>
</comment>
<dbReference type="AlphaFoldDB" id="A0AAE0KI03"/>
<feature type="region of interest" description="Disordered" evidence="2">
    <location>
        <begin position="403"/>
        <end position="429"/>
    </location>
</feature>
<evidence type="ECO:0000256" key="1">
    <source>
        <dbReference type="SAM" id="Coils"/>
    </source>
</evidence>
<feature type="compositionally biased region" description="Polar residues" evidence="2">
    <location>
        <begin position="35"/>
        <end position="46"/>
    </location>
</feature>
<feature type="compositionally biased region" description="Low complexity" evidence="2">
    <location>
        <begin position="414"/>
        <end position="427"/>
    </location>
</feature>
<proteinExistence type="predicted"/>
<evidence type="ECO:0000256" key="2">
    <source>
        <dbReference type="SAM" id="MobiDB-lite"/>
    </source>
</evidence>
<feature type="compositionally biased region" description="Low complexity" evidence="2">
    <location>
        <begin position="309"/>
        <end position="322"/>
    </location>
</feature>
<dbReference type="PANTHER" id="PTHR45615">
    <property type="entry name" value="MYOSIN HEAVY CHAIN, NON-MUSCLE"/>
    <property type="match status" value="1"/>
</dbReference>
<accession>A0AAE0KI03</accession>
<gene>
    <name evidence="3" type="ORF">B0T24DRAFT_620140</name>
</gene>
<reference evidence="3" key="2">
    <citation type="submission" date="2023-06" db="EMBL/GenBank/DDBJ databases">
        <authorList>
            <consortium name="Lawrence Berkeley National Laboratory"/>
            <person name="Haridas S."/>
            <person name="Hensen N."/>
            <person name="Bonometti L."/>
            <person name="Westerberg I."/>
            <person name="Brannstrom I.O."/>
            <person name="Guillou S."/>
            <person name="Cros-Aarteil S."/>
            <person name="Calhoun S."/>
            <person name="Kuo A."/>
            <person name="Mondo S."/>
            <person name="Pangilinan J."/>
            <person name="Riley R."/>
            <person name="Labutti K."/>
            <person name="Andreopoulos B."/>
            <person name="Lipzen A."/>
            <person name="Chen C."/>
            <person name="Yanf M."/>
            <person name="Daum C."/>
            <person name="Ng V."/>
            <person name="Clum A."/>
            <person name="Steindorff A."/>
            <person name="Ohm R."/>
            <person name="Martin F."/>
            <person name="Silar P."/>
            <person name="Natvig D."/>
            <person name="Lalanne C."/>
            <person name="Gautier V."/>
            <person name="Ament-Velasquez S.L."/>
            <person name="Kruys A."/>
            <person name="Hutchinson M.I."/>
            <person name="Powell A.J."/>
            <person name="Barry K."/>
            <person name="Miller A.N."/>
            <person name="Grigoriev I.V."/>
            <person name="Debuchy R."/>
            <person name="Gladieux P."/>
            <person name="Thoren M.H."/>
            <person name="Johannesson H."/>
        </authorList>
    </citation>
    <scope>NUCLEOTIDE SEQUENCE</scope>
    <source>
        <strain evidence="3">CBS 958.72</strain>
    </source>
</reference>
<protein>
    <submittedName>
        <fullName evidence="3">Uncharacterized protein</fullName>
    </submittedName>
</protein>
<keyword evidence="1" id="KW-0175">Coiled coil</keyword>
<sequence length="847" mass="89935">MSDDPQLPLALRRSRRSSLGPLRLAQTAAEKSLPTPESSAASTPNKKSGRPKKRVRFSDPGPLLAGNEDELSTGLTPMIRRTTLSAKPFRRHSTSPRISHSGSGGLFSGGGGLFSGSGADHQPSSPLPLPVSGEVHLLPLRQVLDGRVKRRIRRNGLSEEMNSIYAERKRKAQDTQAEIGRLRNELAARDDEIHRLHDETIEVDTERVWELERQVEDLKRQLAAQSSTAAAAAAAMVPSSPAFEWTVAARDPFSDDFMDVDATEPHDYDDDDEDAFGATTIADLACSTPTRRSSNKTRNTSFPTPPTTSPAAAAETAVQTIPDTPCSSRRRLDLAGSTPRSITSTGVQATLPDLEKQQLEDELAGLQLEMCKLTTALEAYAALTAGLADKLAPFSATQQTASSSLGLADGNVDNTTTNNSSNTTSSNAAHSDLDARLTSVLQTLSDRTAALSEVNSSLHSLGFAGSDALDIISSIASSLRSARLELEYATPGEVALPLTSAGAAVLDLLLARLRELARRAREADDSIDEYHALEQSLRQQLGTRVDAMDSLSARLGAAEMAAAGKDARLAELEVGIDRLRGAVGRYERDVAELEALAQRMDGELAAAKQGGEALRKDQAEAVEELEVQLVAARRQTAAVRGELAAVEARHASELAGANKAHGAGLALRDARVAELRVEVDRVNASLRTAHDTVAQLRVEVAQLGNVNAALVGENKELAARVEGDRRRARGVIDSMKAEIERVARTSEGLLATPKSSGSKQRAGRLLLSSAASSSGGRDSGIGAEEQEDGVGLVGSVTTPAGVKVGGGVGLFSGELAKKSTKSRKRRRYDSGLGFLDEEEMEGDVSMV</sequence>
<keyword evidence="4" id="KW-1185">Reference proteome</keyword>